<dbReference type="Pfam" id="PF01381">
    <property type="entry name" value="HTH_3"/>
    <property type="match status" value="1"/>
</dbReference>
<proteinExistence type="predicted"/>
<dbReference type="InterPro" id="IPR010982">
    <property type="entry name" value="Lambda_DNA-bd_dom_sf"/>
</dbReference>
<reference evidence="3 5" key="2">
    <citation type="submission" date="2018-09" db="EMBL/GenBank/DDBJ databases">
        <authorList>
            <person name="Handem S."/>
        </authorList>
    </citation>
    <scope>NUCLEOTIDE SEQUENCE [LARGE SCALE GENOMIC DNA]</scope>
    <source>
        <strain evidence="3 5">Spain2270</strain>
    </source>
</reference>
<protein>
    <submittedName>
        <fullName evidence="2">XRE family transcriptional regulator</fullName>
    </submittedName>
</protein>
<dbReference type="Gene3D" id="1.10.260.40">
    <property type="entry name" value="lambda repressor-like DNA-binding domains"/>
    <property type="match status" value="1"/>
</dbReference>
<dbReference type="EMBL" id="RAHZ01000056">
    <property type="protein sequence ID" value="RJY07726.1"/>
    <property type="molecule type" value="Genomic_DNA"/>
</dbReference>
<dbReference type="RefSeq" id="WP_050365350.1">
    <property type="nucleotide sequence ID" value="NZ_CFGT01000055.1"/>
</dbReference>
<accession>A0A3A4MMX0</accession>
<dbReference type="EMBL" id="CFGT01000055">
    <property type="protein sequence ID" value="CEY67724.1"/>
    <property type="molecule type" value="Genomic_DNA"/>
</dbReference>
<keyword evidence="5" id="KW-1185">Reference proteome</keyword>
<reference evidence="2 4" key="1">
    <citation type="submission" date="2015-03" db="EMBL/GenBank/DDBJ databases">
        <authorList>
            <consortium name="Pathogen Informatics"/>
        </authorList>
    </citation>
    <scope>NUCLEOTIDE SEQUENCE [LARGE SCALE GENOMIC DNA]</scope>
    <source>
        <strain evidence="2 4">SMRU737</strain>
    </source>
</reference>
<dbReference type="CDD" id="cd00093">
    <property type="entry name" value="HTH_XRE"/>
    <property type="match status" value="1"/>
</dbReference>
<dbReference type="GO" id="GO:0003677">
    <property type="term" value="F:DNA binding"/>
    <property type="evidence" value="ECO:0007669"/>
    <property type="project" value="InterPro"/>
</dbReference>
<dbReference type="Proteomes" id="UP000285038">
    <property type="component" value="Unassembled WGS sequence"/>
</dbReference>
<evidence type="ECO:0000313" key="3">
    <source>
        <dbReference type="EMBL" id="RJY07726.1"/>
    </source>
</evidence>
<organism evidence="2 4">
    <name type="scientific">Streptococcus pseudopneumoniae</name>
    <dbReference type="NCBI Taxonomy" id="257758"/>
    <lineage>
        <taxon>Bacteria</taxon>
        <taxon>Bacillati</taxon>
        <taxon>Bacillota</taxon>
        <taxon>Bacilli</taxon>
        <taxon>Lactobacillales</taxon>
        <taxon>Streptococcaceae</taxon>
        <taxon>Streptococcus</taxon>
    </lineage>
</organism>
<dbReference type="InterPro" id="IPR001387">
    <property type="entry name" value="Cro/C1-type_HTH"/>
</dbReference>
<feature type="domain" description="HTH cro/C1-type" evidence="1">
    <location>
        <begin position="8"/>
        <end position="63"/>
    </location>
</feature>
<gene>
    <name evidence="3" type="ORF">D6867_08995</name>
    <name evidence="2" type="ORF">ERS020247_02210</name>
</gene>
<evidence type="ECO:0000259" key="1">
    <source>
        <dbReference type="PROSITE" id="PS50943"/>
    </source>
</evidence>
<evidence type="ECO:0000313" key="2">
    <source>
        <dbReference type="EMBL" id="CEY67724.1"/>
    </source>
</evidence>
<dbReference type="AlphaFoldDB" id="A0A3A4MMX0"/>
<evidence type="ECO:0000313" key="4">
    <source>
        <dbReference type="Proteomes" id="UP000048179"/>
    </source>
</evidence>
<evidence type="ECO:0000313" key="5">
    <source>
        <dbReference type="Proteomes" id="UP000285038"/>
    </source>
</evidence>
<dbReference type="SMART" id="SM00530">
    <property type="entry name" value="HTH_XRE"/>
    <property type="match status" value="1"/>
</dbReference>
<dbReference type="PROSITE" id="PS50943">
    <property type="entry name" value="HTH_CROC1"/>
    <property type="match status" value="1"/>
</dbReference>
<accession>A0A2P0A3A5</accession>
<sequence length="66" mass="7205">MPKPTITIAEIRAKNGKLSQEAFGASIGVSAQTVGSWEKDIYKIKPKHLLKIYEKYGVSSKDLLGA</sequence>
<dbReference type="Proteomes" id="UP000048179">
    <property type="component" value="Unassembled WGS sequence"/>
</dbReference>
<dbReference type="SUPFAM" id="SSF47413">
    <property type="entry name" value="lambda repressor-like DNA-binding domains"/>
    <property type="match status" value="1"/>
</dbReference>
<name>A0A3A4MMX0_9STRE</name>